<dbReference type="InterPro" id="IPR017452">
    <property type="entry name" value="GPCR_Rhodpsn_7TM"/>
</dbReference>
<dbReference type="GO" id="GO:0050728">
    <property type="term" value="P:negative regulation of inflammatory response"/>
    <property type="evidence" value="ECO:0007669"/>
    <property type="project" value="TreeGrafter"/>
</dbReference>
<keyword evidence="8 16" id="KW-0297">G-protein coupled receptor</keyword>
<evidence type="ECO:0000313" key="20">
    <source>
        <dbReference type="Proteomes" id="UP001221898"/>
    </source>
</evidence>
<evidence type="ECO:0000256" key="8">
    <source>
        <dbReference type="ARBA" id="ARBA00023040"/>
    </source>
</evidence>
<accession>A0AAD7WTF1</accession>
<dbReference type="InterPro" id="IPR001758">
    <property type="entry name" value="Prost_EP4_rcpt"/>
</dbReference>
<evidence type="ECO:0000256" key="7">
    <source>
        <dbReference type="ARBA" id="ARBA00022989"/>
    </source>
</evidence>
<dbReference type="Gene3D" id="1.20.1070.10">
    <property type="entry name" value="Rhodopsin 7-helix transmembrane proteins"/>
    <property type="match status" value="1"/>
</dbReference>
<evidence type="ECO:0000313" key="19">
    <source>
        <dbReference type="EMBL" id="KAJ8408345.1"/>
    </source>
</evidence>
<feature type="domain" description="G-protein coupled receptors family 1 profile" evidence="18">
    <location>
        <begin position="35"/>
        <end position="297"/>
    </location>
</feature>
<dbReference type="GO" id="GO:0007204">
    <property type="term" value="P:positive regulation of cytosolic calcium ion concentration"/>
    <property type="evidence" value="ECO:0007669"/>
    <property type="project" value="TreeGrafter"/>
</dbReference>
<dbReference type="InterPro" id="IPR001244">
    <property type="entry name" value="Prostglndn_DP_rcpt"/>
</dbReference>
<evidence type="ECO:0000256" key="11">
    <source>
        <dbReference type="ARBA" id="ARBA00023170"/>
    </source>
</evidence>
<evidence type="ECO:0000256" key="2">
    <source>
        <dbReference type="ARBA" id="ARBA00011094"/>
    </source>
</evidence>
<evidence type="ECO:0000256" key="3">
    <source>
        <dbReference type="ARBA" id="ARBA00019131"/>
    </source>
</evidence>
<protein>
    <recommendedName>
        <fullName evidence="3">Prostaglandin E2 receptor EP4 subtype</fullName>
    </recommendedName>
    <alternativeName>
        <fullName evidence="15">Prostanoid EP4 receptor</fullName>
    </alternativeName>
</protein>
<evidence type="ECO:0000256" key="16">
    <source>
        <dbReference type="RuleBase" id="RU000688"/>
    </source>
</evidence>
<name>A0AAD7WTF1_9TELE</name>
<dbReference type="InterPro" id="IPR000276">
    <property type="entry name" value="GPCR_Rhodpsn"/>
</dbReference>
<keyword evidence="9 17" id="KW-0472">Membrane</keyword>
<dbReference type="EMBL" id="JAINUG010000035">
    <property type="protein sequence ID" value="KAJ8408345.1"/>
    <property type="molecule type" value="Genomic_DNA"/>
</dbReference>
<evidence type="ECO:0000256" key="12">
    <source>
        <dbReference type="ARBA" id="ARBA00023180"/>
    </source>
</evidence>
<feature type="transmembrane region" description="Helical" evidence="17">
    <location>
        <begin position="135"/>
        <end position="159"/>
    </location>
</feature>
<dbReference type="GO" id="GO:0006954">
    <property type="term" value="P:inflammatory response"/>
    <property type="evidence" value="ECO:0007669"/>
    <property type="project" value="TreeGrafter"/>
</dbReference>
<comment type="similarity">
    <text evidence="16">Belongs to the G-protein coupled receptor 1 family.</text>
</comment>
<dbReference type="GO" id="GO:0071380">
    <property type="term" value="P:cellular response to prostaglandin E stimulus"/>
    <property type="evidence" value="ECO:0007669"/>
    <property type="project" value="TreeGrafter"/>
</dbReference>
<dbReference type="GO" id="GO:0004957">
    <property type="term" value="F:prostaglandin E receptor activity"/>
    <property type="evidence" value="ECO:0007669"/>
    <property type="project" value="InterPro"/>
</dbReference>
<dbReference type="PRINTS" id="PR00237">
    <property type="entry name" value="GPCRRHODOPSN"/>
</dbReference>
<dbReference type="Pfam" id="PF00001">
    <property type="entry name" value="7tm_1"/>
    <property type="match status" value="1"/>
</dbReference>
<evidence type="ECO:0000256" key="1">
    <source>
        <dbReference type="ARBA" id="ARBA00004651"/>
    </source>
</evidence>
<evidence type="ECO:0000256" key="17">
    <source>
        <dbReference type="SAM" id="Phobius"/>
    </source>
</evidence>
<gene>
    <name evidence="19" type="ORF">AAFF_G00257590</name>
</gene>
<dbReference type="PRINTS" id="PR00428">
    <property type="entry name" value="PROSTAGLNDNR"/>
</dbReference>
<proteinExistence type="inferred from homology"/>
<dbReference type="Proteomes" id="UP001221898">
    <property type="component" value="Unassembled WGS sequence"/>
</dbReference>
<dbReference type="GO" id="GO:0007189">
    <property type="term" value="P:adenylate cyclase-activating G protein-coupled receptor signaling pathway"/>
    <property type="evidence" value="ECO:0007669"/>
    <property type="project" value="TreeGrafter"/>
</dbReference>
<evidence type="ECO:0000256" key="6">
    <source>
        <dbReference type="ARBA" id="ARBA00022692"/>
    </source>
</evidence>
<keyword evidence="10" id="KW-1015">Disulfide bond</keyword>
<dbReference type="PRINTS" id="PR01788">
    <property type="entry name" value="PROSTANOIDR"/>
</dbReference>
<feature type="transmembrane region" description="Helical" evidence="17">
    <location>
        <begin position="20"/>
        <end position="43"/>
    </location>
</feature>
<evidence type="ECO:0000256" key="9">
    <source>
        <dbReference type="ARBA" id="ARBA00023136"/>
    </source>
</evidence>
<dbReference type="PANTHER" id="PTHR11866">
    <property type="entry name" value="G-PROTEIN COUPLED RECEPTOR FAMILY 1 MEMBER"/>
    <property type="match status" value="1"/>
</dbReference>
<feature type="transmembrane region" description="Helical" evidence="17">
    <location>
        <begin position="55"/>
        <end position="83"/>
    </location>
</feature>
<evidence type="ECO:0000256" key="10">
    <source>
        <dbReference type="ARBA" id="ARBA00023157"/>
    </source>
</evidence>
<evidence type="ECO:0000256" key="15">
    <source>
        <dbReference type="ARBA" id="ARBA00031869"/>
    </source>
</evidence>
<keyword evidence="11 16" id="KW-0675">Receptor</keyword>
<evidence type="ECO:0000256" key="5">
    <source>
        <dbReference type="ARBA" id="ARBA00022553"/>
    </source>
</evidence>
<feature type="transmembrane region" description="Helical" evidence="17">
    <location>
        <begin position="243"/>
        <end position="262"/>
    </location>
</feature>
<dbReference type="GO" id="GO:0005886">
    <property type="term" value="C:plasma membrane"/>
    <property type="evidence" value="ECO:0007669"/>
    <property type="project" value="UniProtKB-SubCell"/>
</dbReference>
<dbReference type="PRINTS" id="PR00586">
    <property type="entry name" value="PRSTNOIDEP4R"/>
</dbReference>
<feature type="transmembrane region" description="Helical" evidence="17">
    <location>
        <begin position="95"/>
        <end position="114"/>
    </location>
</feature>
<keyword evidence="4" id="KW-1003">Cell membrane</keyword>
<dbReference type="InterPro" id="IPR008365">
    <property type="entry name" value="Prostanoid_rcpt"/>
</dbReference>
<feature type="transmembrane region" description="Helical" evidence="17">
    <location>
        <begin position="187"/>
        <end position="212"/>
    </location>
</feature>
<dbReference type="PROSITE" id="PS50262">
    <property type="entry name" value="G_PROTEIN_RECEP_F1_2"/>
    <property type="match status" value="1"/>
</dbReference>
<keyword evidence="20" id="KW-1185">Reference proteome</keyword>
<comment type="caution">
    <text evidence="19">The sequence shown here is derived from an EMBL/GenBank/DDBJ whole genome shotgun (WGS) entry which is preliminary data.</text>
</comment>
<comment type="subcellular location">
    <subcellularLocation>
        <location evidence="1">Cell membrane</location>
        <topology evidence="1">Multi-pass membrane protein</topology>
    </subcellularLocation>
</comment>
<dbReference type="SUPFAM" id="SSF81321">
    <property type="entry name" value="Family A G protein-coupled receptor-like"/>
    <property type="match status" value="1"/>
</dbReference>
<sequence>MGDKQNTTSDLNDGHSSLEAVLPIPVFMFVVGVVGNITAIVVLSKTKRERKESAFYTLVCGLAVTDLLGTCLASPITIATYLAQRWSGTLCEFHSFLLLFFGVAGLSIICAMSAERYLAISYPYAYKRWAVDQNVARWCLFAIYVGNVLFCSPPLLGFIKSVHQVPNYTWCFIDWRSENPLQVSYTYLYAGVSTLLILVTVVCNVALCWTLFTMRRKTRKRLVPKASIKAHWKELSSGAEIQMMVVLIVTSLVVLVCSTPLVVRLFANQIWLELDWDADLEAIRFASVNPILDPWVYILLRRSVFHKLLCLTKGRRNSILPVSDRPQPTVQCLLEKSCATSFVLAKDLLGSVDFENPPSTTSAVSPRGGKGATQIH</sequence>
<keyword evidence="7 17" id="KW-1133">Transmembrane helix</keyword>
<keyword evidence="12" id="KW-0325">Glycoprotein</keyword>
<evidence type="ECO:0000256" key="13">
    <source>
        <dbReference type="ARBA" id="ARBA00023224"/>
    </source>
</evidence>
<comment type="function">
    <text evidence="14">Receptor for prostaglandin E2 (PGE2). The activity of this receptor is mediated by G(s) proteins that stimulate adenylate cyclase. Has a relaxing effect on smooth muscle. May play an important role in regulating renal hemodynamics, intestinal epithelial transport, adrenal aldosterone secretion, and uterine function.</text>
</comment>
<keyword evidence="13 16" id="KW-0807">Transducer</keyword>
<keyword evidence="6 16" id="KW-0812">Transmembrane</keyword>
<organism evidence="19 20">
    <name type="scientific">Aldrovandia affinis</name>
    <dbReference type="NCBI Taxonomy" id="143900"/>
    <lineage>
        <taxon>Eukaryota</taxon>
        <taxon>Metazoa</taxon>
        <taxon>Chordata</taxon>
        <taxon>Craniata</taxon>
        <taxon>Vertebrata</taxon>
        <taxon>Euteleostomi</taxon>
        <taxon>Actinopterygii</taxon>
        <taxon>Neopterygii</taxon>
        <taxon>Teleostei</taxon>
        <taxon>Notacanthiformes</taxon>
        <taxon>Halosauridae</taxon>
        <taxon>Aldrovandia</taxon>
    </lineage>
</organism>
<dbReference type="AlphaFoldDB" id="A0AAD7WTF1"/>
<keyword evidence="5" id="KW-0597">Phosphoprotein</keyword>
<evidence type="ECO:0000256" key="4">
    <source>
        <dbReference type="ARBA" id="ARBA00022475"/>
    </source>
</evidence>
<comment type="subunit">
    <text evidence="2">Interacts with FEM1A.</text>
</comment>
<evidence type="ECO:0000259" key="18">
    <source>
        <dbReference type="PROSITE" id="PS50262"/>
    </source>
</evidence>
<dbReference type="PANTHER" id="PTHR11866:SF31">
    <property type="entry name" value="G-PROTEIN COUPLED RECEPTORS FAMILY 1 PROFILE DOMAIN-CONTAINING PROTEIN"/>
    <property type="match status" value="1"/>
</dbReference>
<evidence type="ECO:0000256" key="14">
    <source>
        <dbReference type="ARBA" id="ARBA00025493"/>
    </source>
</evidence>
<reference evidence="19" key="1">
    <citation type="journal article" date="2023" name="Science">
        <title>Genome structures resolve the early diversification of teleost fishes.</title>
        <authorList>
            <person name="Parey E."/>
            <person name="Louis A."/>
            <person name="Montfort J."/>
            <person name="Bouchez O."/>
            <person name="Roques C."/>
            <person name="Iampietro C."/>
            <person name="Lluch J."/>
            <person name="Castinel A."/>
            <person name="Donnadieu C."/>
            <person name="Desvignes T."/>
            <person name="Floi Bucao C."/>
            <person name="Jouanno E."/>
            <person name="Wen M."/>
            <person name="Mejri S."/>
            <person name="Dirks R."/>
            <person name="Jansen H."/>
            <person name="Henkel C."/>
            <person name="Chen W.J."/>
            <person name="Zahm M."/>
            <person name="Cabau C."/>
            <person name="Klopp C."/>
            <person name="Thompson A.W."/>
            <person name="Robinson-Rechavi M."/>
            <person name="Braasch I."/>
            <person name="Lecointre G."/>
            <person name="Bobe J."/>
            <person name="Postlethwait J.H."/>
            <person name="Berthelot C."/>
            <person name="Roest Crollius H."/>
            <person name="Guiguen Y."/>
        </authorList>
    </citation>
    <scope>NUCLEOTIDE SEQUENCE</scope>
    <source>
        <strain evidence="19">NC1722</strain>
    </source>
</reference>
<dbReference type="PROSITE" id="PS00237">
    <property type="entry name" value="G_PROTEIN_RECEP_F1_1"/>
    <property type="match status" value="1"/>
</dbReference>